<comment type="caution">
    <text evidence="1">The sequence shown here is derived from an EMBL/GenBank/DDBJ whole genome shotgun (WGS) entry which is preliminary data.</text>
</comment>
<feature type="non-terminal residue" evidence="1">
    <location>
        <position position="1"/>
    </location>
</feature>
<proteinExistence type="predicted"/>
<keyword evidence="2" id="KW-1185">Reference proteome</keyword>
<dbReference type="AlphaFoldDB" id="A0A392W965"/>
<name>A0A392W965_9FABA</name>
<reference evidence="1 2" key="1">
    <citation type="journal article" date="2018" name="Front. Plant Sci.">
        <title>Red Clover (Trifolium pratense) and Zigzag Clover (T. medium) - A Picture of Genomic Similarities and Differences.</title>
        <authorList>
            <person name="Dluhosova J."/>
            <person name="Istvanek J."/>
            <person name="Nedelnik J."/>
            <person name="Repkova J."/>
        </authorList>
    </citation>
    <scope>NUCLEOTIDE SEQUENCE [LARGE SCALE GENOMIC DNA]</scope>
    <source>
        <strain evidence="2">cv. 10/8</strain>
        <tissue evidence="1">Leaf</tissue>
    </source>
</reference>
<dbReference type="EMBL" id="LXQA011380844">
    <property type="protein sequence ID" value="MCI95240.1"/>
    <property type="molecule type" value="Genomic_DNA"/>
</dbReference>
<sequence>KRPSSRLACDMNLADFNARLELKLINEHEDVKDALPMEA</sequence>
<accession>A0A392W965</accession>
<evidence type="ECO:0000313" key="2">
    <source>
        <dbReference type="Proteomes" id="UP000265520"/>
    </source>
</evidence>
<dbReference type="Proteomes" id="UP000265520">
    <property type="component" value="Unassembled WGS sequence"/>
</dbReference>
<organism evidence="1 2">
    <name type="scientific">Trifolium medium</name>
    <dbReference type="NCBI Taxonomy" id="97028"/>
    <lineage>
        <taxon>Eukaryota</taxon>
        <taxon>Viridiplantae</taxon>
        <taxon>Streptophyta</taxon>
        <taxon>Embryophyta</taxon>
        <taxon>Tracheophyta</taxon>
        <taxon>Spermatophyta</taxon>
        <taxon>Magnoliopsida</taxon>
        <taxon>eudicotyledons</taxon>
        <taxon>Gunneridae</taxon>
        <taxon>Pentapetalae</taxon>
        <taxon>rosids</taxon>
        <taxon>fabids</taxon>
        <taxon>Fabales</taxon>
        <taxon>Fabaceae</taxon>
        <taxon>Papilionoideae</taxon>
        <taxon>50 kb inversion clade</taxon>
        <taxon>NPAAA clade</taxon>
        <taxon>Hologalegina</taxon>
        <taxon>IRL clade</taxon>
        <taxon>Trifolieae</taxon>
        <taxon>Trifolium</taxon>
    </lineage>
</organism>
<evidence type="ECO:0000313" key="1">
    <source>
        <dbReference type="EMBL" id="MCI95240.1"/>
    </source>
</evidence>
<protein>
    <submittedName>
        <fullName evidence="1">Uncharacterized protein</fullName>
    </submittedName>
</protein>